<protein>
    <submittedName>
        <fullName evidence="1">Uncharacterized protein</fullName>
    </submittedName>
</protein>
<dbReference type="AlphaFoldDB" id="A0A814XTN8"/>
<gene>
    <name evidence="1" type="ORF">XAT740_LOCUS24673</name>
</gene>
<sequence length="399" mass="45425">MVHVPPSIVNLFPGNTIHKNVKDEYQSQVEQSHTRIQFRILSDPTGNRRSRIPSNPKHGFFAQRIHDKRTNSVVDYVSNINSEHDSDHQTIVSTSTSSIHSNQLIDCSLQAMSVTTSPFQSNQLTAEIVQPSLATASVFQNNLSTFEPFISTSSTFRVNDYDCAQPYTAQQIISTVPSQEFPLVSGYGNQQNNPISQCDSNYNQYGTQESNGPTQQYSGDRILSSDLKGFIRNQQDPAITDSRIRLPVPSDQYNKLMSPTDKMIIELLLAYKSGLATTEESFAKIKSLVDHQYYRIQITMTKHLGFCFLFIPLIYLNKVSSTRINNDKQSIGSLSGHNDPDYFVANRQLSHDTGEDEYDYRKRSLTKKKWARLFERSKSRYPIAFPALLLSRRWIKDNK</sequence>
<comment type="caution">
    <text evidence="1">The sequence shown here is derived from an EMBL/GenBank/DDBJ whole genome shotgun (WGS) entry which is preliminary data.</text>
</comment>
<name>A0A814XTN8_ADIRI</name>
<organism evidence="1 2">
    <name type="scientific">Adineta ricciae</name>
    <name type="common">Rotifer</name>
    <dbReference type="NCBI Taxonomy" id="249248"/>
    <lineage>
        <taxon>Eukaryota</taxon>
        <taxon>Metazoa</taxon>
        <taxon>Spiralia</taxon>
        <taxon>Gnathifera</taxon>
        <taxon>Rotifera</taxon>
        <taxon>Eurotatoria</taxon>
        <taxon>Bdelloidea</taxon>
        <taxon>Adinetida</taxon>
        <taxon>Adinetidae</taxon>
        <taxon>Adineta</taxon>
    </lineage>
</organism>
<proteinExistence type="predicted"/>
<evidence type="ECO:0000313" key="2">
    <source>
        <dbReference type="Proteomes" id="UP000663828"/>
    </source>
</evidence>
<accession>A0A814XTN8</accession>
<keyword evidence="2" id="KW-1185">Reference proteome</keyword>
<evidence type="ECO:0000313" key="1">
    <source>
        <dbReference type="EMBL" id="CAF1220321.1"/>
    </source>
</evidence>
<reference evidence="1" key="1">
    <citation type="submission" date="2021-02" db="EMBL/GenBank/DDBJ databases">
        <authorList>
            <person name="Nowell W R."/>
        </authorList>
    </citation>
    <scope>NUCLEOTIDE SEQUENCE</scope>
</reference>
<dbReference type="Proteomes" id="UP000663828">
    <property type="component" value="Unassembled WGS sequence"/>
</dbReference>
<dbReference type="EMBL" id="CAJNOR010001922">
    <property type="protein sequence ID" value="CAF1220321.1"/>
    <property type="molecule type" value="Genomic_DNA"/>
</dbReference>